<sequence precursor="true">MRKMLMAVGLALFAVGVVCADPVTLVKYDASKKEVTVKDKDGKEATYKLTEKTKYLTTDKDGNKKEGDAESAAKILGNEKAAGKAKFEITTANGAVTEIQFKRGGKKTN</sequence>
<feature type="signal peptide" evidence="1">
    <location>
        <begin position="1"/>
        <end position="20"/>
    </location>
</feature>
<dbReference type="Proteomes" id="UP000319576">
    <property type="component" value="Chromosome"/>
</dbReference>
<evidence type="ECO:0000313" key="3">
    <source>
        <dbReference type="Proteomes" id="UP000319576"/>
    </source>
</evidence>
<evidence type="ECO:0000256" key="1">
    <source>
        <dbReference type="SAM" id="SignalP"/>
    </source>
</evidence>
<reference evidence="2 3" key="1">
    <citation type="submission" date="2019-02" db="EMBL/GenBank/DDBJ databases">
        <title>Deep-cultivation of Planctomycetes and their phenomic and genomic characterization uncovers novel biology.</title>
        <authorList>
            <person name="Wiegand S."/>
            <person name="Jogler M."/>
            <person name="Boedeker C."/>
            <person name="Pinto D."/>
            <person name="Vollmers J."/>
            <person name="Rivas-Marin E."/>
            <person name="Kohn T."/>
            <person name="Peeters S.H."/>
            <person name="Heuer A."/>
            <person name="Rast P."/>
            <person name="Oberbeckmann S."/>
            <person name="Bunk B."/>
            <person name="Jeske O."/>
            <person name="Meyerdierks A."/>
            <person name="Storesund J.E."/>
            <person name="Kallscheuer N."/>
            <person name="Luecker S."/>
            <person name="Lage O.M."/>
            <person name="Pohl T."/>
            <person name="Merkel B.J."/>
            <person name="Hornburger P."/>
            <person name="Mueller R.-W."/>
            <person name="Bruemmer F."/>
            <person name="Labrenz M."/>
            <person name="Spormann A.M."/>
            <person name="Op den Camp H."/>
            <person name="Overmann J."/>
            <person name="Amann R."/>
            <person name="Jetten M.S.M."/>
            <person name="Mascher T."/>
            <person name="Medema M.H."/>
            <person name="Devos D.P."/>
            <person name="Kaster A.-K."/>
            <person name="Ovreas L."/>
            <person name="Rohde M."/>
            <person name="Galperin M.Y."/>
            <person name="Jogler C."/>
        </authorList>
    </citation>
    <scope>NUCLEOTIDE SEQUENCE [LARGE SCALE GENOMIC DNA]</scope>
    <source>
        <strain evidence="2 3">ETA_A1</strain>
    </source>
</reference>
<dbReference type="RefSeq" id="WP_145240536.1">
    <property type="nucleotide sequence ID" value="NZ_CP036273.1"/>
</dbReference>
<keyword evidence="1" id="KW-0732">Signal</keyword>
<organism evidence="2 3">
    <name type="scientific">Urbifossiella limnaea</name>
    <dbReference type="NCBI Taxonomy" id="2528023"/>
    <lineage>
        <taxon>Bacteria</taxon>
        <taxon>Pseudomonadati</taxon>
        <taxon>Planctomycetota</taxon>
        <taxon>Planctomycetia</taxon>
        <taxon>Gemmatales</taxon>
        <taxon>Gemmataceae</taxon>
        <taxon>Urbifossiella</taxon>
    </lineage>
</organism>
<keyword evidence="3" id="KW-1185">Reference proteome</keyword>
<gene>
    <name evidence="2" type="ORF">ETAA1_34870</name>
</gene>
<protein>
    <submittedName>
        <fullName evidence="2">Uncharacterized protein</fullName>
    </submittedName>
</protein>
<accession>A0A517XVI5</accession>
<dbReference type="EMBL" id="CP036273">
    <property type="protein sequence ID" value="QDU21520.1"/>
    <property type="molecule type" value="Genomic_DNA"/>
</dbReference>
<evidence type="ECO:0000313" key="2">
    <source>
        <dbReference type="EMBL" id="QDU21520.1"/>
    </source>
</evidence>
<name>A0A517XVI5_9BACT</name>
<proteinExistence type="predicted"/>
<feature type="chain" id="PRO_5021869062" evidence="1">
    <location>
        <begin position="21"/>
        <end position="109"/>
    </location>
</feature>
<dbReference type="AlphaFoldDB" id="A0A517XVI5"/>
<dbReference type="KEGG" id="uli:ETAA1_34870"/>